<accession>A0A251UEI2</accession>
<reference evidence="3 5" key="1">
    <citation type="journal article" date="2017" name="Nature">
        <title>The sunflower genome provides insights into oil metabolism, flowering and Asterid evolution.</title>
        <authorList>
            <person name="Badouin H."/>
            <person name="Gouzy J."/>
            <person name="Grassa C.J."/>
            <person name="Murat F."/>
            <person name="Staton S.E."/>
            <person name="Cottret L."/>
            <person name="Lelandais-Briere C."/>
            <person name="Owens G.L."/>
            <person name="Carrere S."/>
            <person name="Mayjonade B."/>
            <person name="Legrand L."/>
            <person name="Gill N."/>
            <person name="Kane N.C."/>
            <person name="Bowers J.E."/>
            <person name="Hubner S."/>
            <person name="Bellec A."/>
            <person name="Berard A."/>
            <person name="Berges H."/>
            <person name="Blanchet N."/>
            <person name="Boniface M.C."/>
            <person name="Brunel D."/>
            <person name="Catrice O."/>
            <person name="Chaidir N."/>
            <person name="Claudel C."/>
            <person name="Donnadieu C."/>
            <person name="Faraut T."/>
            <person name="Fievet G."/>
            <person name="Helmstetter N."/>
            <person name="King M."/>
            <person name="Knapp S.J."/>
            <person name="Lai Z."/>
            <person name="Le Paslier M.C."/>
            <person name="Lippi Y."/>
            <person name="Lorenzon L."/>
            <person name="Mandel J.R."/>
            <person name="Marage G."/>
            <person name="Marchand G."/>
            <person name="Marquand E."/>
            <person name="Bret-Mestries E."/>
            <person name="Morien E."/>
            <person name="Nambeesan S."/>
            <person name="Nguyen T."/>
            <person name="Pegot-Espagnet P."/>
            <person name="Pouilly N."/>
            <person name="Raftis F."/>
            <person name="Sallet E."/>
            <person name="Schiex T."/>
            <person name="Thomas J."/>
            <person name="Vandecasteele C."/>
            <person name="Vares D."/>
            <person name="Vear F."/>
            <person name="Vautrin S."/>
            <person name="Crespi M."/>
            <person name="Mangin B."/>
            <person name="Burke J.M."/>
            <person name="Salse J."/>
            <person name="Munos S."/>
            <person name="Vincourt P."/>
            <person name="Rieseberg L.H."/>
            <person name="Langlade N.B."/>
        </authorList>
    </citation>
    <scope>NUCLEOTIDE SEQUENCE [LARGE SCALE GENOMIC DNA]</scope>
    <source>
        <strain evidence="5">cv. SF193</strain>
        <tissue evidence="3">Leaves</tissue>
    </source>
</reference>
<dbReference type="PANTHER" id="PTHR45023">
    <property type="match status" value="1"/>
</dbReference>
<reference evidence="4" key="2">
    <citation type="submission" date="2017-02" db="EMBL/GenBank/DDBJ databases">
        <title>Sunflower complete genome.</title>
        <authorList>
            <person name="Langlade N."/>
            <person name="Munos S."/>
        </authorList>
    </citation>
    <scope>NUCLEOTIDE SEQUENCE [LARGE SCALE GENOMIC DNA]</scope>
    <source>
        <tissue evidence="4">Leaves</tissue>
    </source>
</reference>
<name>A0A251UEI2_HELAN</name>
<evidence type="ECO:0000313" key="4">
    <source>
        <dbReference type="EMBL" id="OTG20701.1"/>
    </source>
</evidence>
<protein>
    <submittedName>
        <fullName evidence="3">Glutathione transferase</fullName>
        <ecNumber evidence="3">2.5.1.18</ecNumber>
    </submittedName>
</protein>
<reference evidence="3" key="3">
    <citation type="submission" date="2020-06" db="EMBL/GenBank/DDBJ databases">
        <title>Helianthus annuus Genome sequencing and assembly Release 2.</title>
        <authorList>
            <person name="Gouzy J."/>
            <person name="Langlade N."/>
            <person name="Munos S."/>
        </authorList>
    </citation>
    <scope>NUCLEOTIDE SEQUENCE</scope>
    <source>
        <tissue evidence="3">Leaves</tissue>
    </source>
</reference>
<evidence type="ECO:0000259" key="2">
    <source>
        <dbReference type="Pfam" id="PF14303"/>
    </source>
</evidence>
<proteinExistence type="predicted"/>
<evidence type="ECO:0000256" key="1">
    <source>
        <dbReference type="SAM" id="MobiDB-lite"/>
    </source>
</evidence>
<dbReference type="PANTHER" id="PTHR45023:SF13">
    <property type="entry name" value="PUTATIVE-RELATED"/>
    <property type="match status" value="1"/>
</dbReference>
<feature type="region of interest" description="Disordered" evidence="1">
    <location>
        <begin position="1"/>
        <end position="43"/>
    </location>
</feature>
<feature type="region of interest" description="Disordered" evidence="1">
    <location>
        <begin position="266"/>
        <end position="301"/>
    </location>
</feature>
<dbReference type="OrthoDB" id="1731949at2759"/>
<dbReference type="Gramene" id="mRNA:HanXRQr2_Chr07g0302971">
    <property type="protein sequence ID" value="mRNA:HanXRQr2_Chr07g0302971"/>
    <property type="gene ID" value="HanXRQr2_Chr07g0302971"/>
</dbReference>
<dbReference type="Proteomes" id="UP000215914">
    <property type="component" value="Chromosome 7"/>
</dbReference>
<keyword evidence="5" id="KW-1185">Reference proteome</keyword>
<dbReference type="Pfam" id="PF14303">
    <property type="entry name" value="NAM-associated"/>
    <property type="match status" value="1"/>
</dbReference>
<feature type="region of interest" description="Disordered" evidence="1">
    <location>
        <begin position="66"/>
        <end position="89"/>
    </location>
</feature>
<dbReference type="EC" id="2.5.1.18" evidence="3"/>
<evidence type="ECO:0000313" key="3">
    <source>
        <dbReference type="EMBL" id="KAF5799302.1"/>
    </source>
</evidence>
<feature type="domain" description="No apical meristem-associated C-terminal" evidence="2">
    <location>
        <begin position="203"/>
        <end position="353"/>
    </location>
</feature>
<dbReference type="EMBL" id="MNCJ02000322">
    <property type="protein sequence ID" value="KAF5799302.1"/>
    <property type="molecule type" value="Genomic_DNA"/>
</dbReference>
<feature type="compositionally biased region" description="Polar residues" evidence="1">
    <location>
        <begin position="1"/>
        <end position="14"/>
    </location>
</feature>
<dbReference type="InterPro" id="IPR029466">
    <property type="entry name" value="NAM-associated_C"/>
</dbReference>
<dbReference type="InParanoid" id="A0A251UEI2"/>
<dbReference type="EMBL" id="CM007896">
    <property type="protein sequence ID" value="OTG20701.1"/>
    <property type="molecule type" value="Genomic_DNA"/>
</dbReference>
<dbReference type="FunCoup" id="A0A251UEI2">
    <property type="interactions" value="73"/>
</dbReference>
<evidence type="ECO:0000313" key="5">
    <source>
        <dbReference type="Proteomes" id="UP000215914"/>
    </source>
</evidence>
<organism evidence="4 5">
    <name type="scientific">Helianthus annuus</name>
    <name type="common">Common sunflower</name>
    <dbReference type="NCBI Taxonomy" id="4232"/>
    <lineage>
        <taxon>Eukaryota</taxon>
        <taxon>Viridiplantae</taxon>
        <taxon>Streptophyta</taxon>
        <taxon>Embryophyta</taxon>
        <taxon>Tracheophyta</taxon>
        <taxon>Spermatophyta</taxon>
        <taxon>Magnoliopsida</taxon>
        <taxon>eudicotyledons</taxon>
        <taxon>Gunneridae</taxon>
        <taxon>Pentapetalae</taxon>
        <taxon>asterids</taxon>
        <taxon>campanulids</taxon>
        <taxon>Asterales</taxon>
        <taxon>Asteraceae</taxon>
        <taxon>Asteroideae</taxon>
        <taxon>Heliantheae alliance</taxon>
        <taxon>Heliantheae</taxon>
        <taxon>Helianthus</taxon>
    </lineage>
</organism>
<dbReference type="GO" id="GO:0004364">
    <property type="term" value="F:glutathione transferase activity"/>
    <property type="evidence" value="ECO:0007669"/>
    <property type="project" value="UniProtKB-EC"/>
</dbReference>
<keyword evidence="3" id="KW-0808">Transferase</keyword>
<gene>
    <name evidence="4" type="ORF">HannXRQ_Chr07g0195981</name>
    <name evidence="3" type="ORF">HanXRQr2_Chr07g0302971</name>
</gene>
<dbReference type="OMA" id="AWVEISE"/>
<sequence length="372" mass="42320">MATTNIHDSATLTTDAGDKNTTEEGDSVTDDTQRKIRRPERFGLPVQLSERDRILEVLITTQCTKKEPGMVHPGPSKAKRKHRKKAVDAEPVEKNVMHWTSDEELALARAWVEISEDPATGNHYKGTDFWKRVREAFHKLTGREPYRNADSISGKWREMRRKVAAFNVIFNNLSNNRGRTNGASDVDLLIEAHKIYKQDKSHGFTMDKPWQILRKSTKWHLVPLMDVQDIRVKRSKSTLSNDHTSSQVASDAHSQLKLDNSDNEFEMLEEPTPPVDPLPVGRDRAKNKNKGGGSSSTNPDMQAQFESINANIKKLLALAERETDAYDLMVLGMNTDGMSDVDKQIIEKQKNKIRKRFLCALDEDDENEKEDE</sequence>
<dbReference type="STRING" id="4232.A0A251UEI2"/>
<dbReference type="AlphaFoldDB" id="A0A251UEI2"/>